<reference evidence="1" key="1">
    <citation type="submission" date="2018-07" db="EMBL/GenBank/DDBJ databases">
        <authorList>
            <person name="Quirk P.G."/>
            <person name="Krulwich T.A."/>
        </authorList>
    </citation>
    <scope>NUCLEOTIDE SEQUENCE</scope>
</reference>
<dbReference type="AlphaFoldDB" id="A0A386AXN6"/>
<dbReference type="EMBL" id="MH591089">
    <property type="protein sequence ID" value="AYC64109.1"/>
    <property type="molecule type" value="Genomic_DNA"/>
</dbReference>
<sequence length="261" mass="30653">MQFSGFVCAASNKSPLTSVQAEGIIDRRLILLIFNKRIKDQDILDFEEIFPYEERKAFVSFATKVDPKTIRKFLLQVRTHPEIARLVEEHYAESGVNTLLQIFIENFITYDSDNWISYGLLDSLPGPLSFSLQKWVDRMDFGKFVFSISKINLREAFLPLVHLKYPSWRDIEDKRRIFNNKKVWGIQGIRIDMNKVQELNFQENVNIPFYLRECERQNWWIKTASAVDIGGMSTVSSICGGHWGHVHRVQHLRWTLRTLIR</sequence>
<name>A0A386AXN6_9CHLO</name>
<accession>A0A386AXN6</accession>
<evidence type="ECO:0000313" key="1">
    <source>
        <dbReference type="EMBL" id="AYC64109.1"/>
    </source>
</evidence>
<reference evidence="1" key="2">
    <citation type="journal article" date="2019" name="Mol. Phylogenet. Evol.">
        <title>Reassessment of the classification of bryopsidales (chlorophyta) based on chloroplast phylogenomic analyses.</title>
        <authorList>
            <person name="Cremen M.C."/>
            <person name="Leliaert F."/>
            <person name="West J."/>
            <person name="Lam D.W."/>
            <person name="Shimada S."/>
            <person name="Lopez-Bautista J.M."/>
            <person name="Verbruggen H."/>
        </authorList>
    </citation>
    <scope>NUCLEOTIDE SEQUENCE</scope>
</reference>
<keyword evidence="1" id="KW-0934">Plastid</keyword>
<keyword evidence="1" id="KW-0150">Chloroplast</keyword>
<geneLocation type="chloroplast" evidence="1"/>
<organism evidence="1">
    <name type="scientific">Johnson-sea-linkia profunda</name>
    <dbReference type="NCBI Taxonomy" id="575876"/>
    <lineage>
        <taxon>Eukaryota</taxon>
        <taxon>Viridiplantae</taxon>
        <taxon>Chlorophyta</taxon>
        <taxon>core chlorophytes</taxon>
        <taxon>Ulvophyceae</taxon>
        <taxon>TCBD clade</taxon>
        <taxon>Bryopsidales</taxon>
        <taxon>Halimedineae</taxon>
        <taxon>Halimedaceae</taxon>
        <taxon>Rhipileae</taxon>
        <taxon>Johnson-sea-linkia</taxon>
    </lineage>
</organism>
<proteinExistence type="predicted"/>
<gene>
    <name evidence="1" type="primary">orf261</name>
</gene>
<protein>
    <submittedName>
        <fullName evidence="1">Uncharacterized protein</fullName>
    </submittedName>
</protein>